<dbReference type="EMBL" id="AP022591">
    <property type="protein sequence ID" value="BBY43566.1"/>
    <property type="molecule type" value="Genomic_DNA"/>
</dbReference>
<proteinExistence type="predicted"/>
<dbReference type="Proteomes" id="UP000466431">
    <property type="component" value="Chromosome"/>
</dbReference>
<dbReference type="KEGG" id="mcee:MCEL_18610"/>
<keyword evidence="2" id="KW-1185">Reference proteome</keyword>
<gene>
    <name evidence="1" type="ORF">MCEL_18610</name>
</gene>
<evidence type="ECO:0000313" key="2">
    <source>
        <dbReference type="Proteomes" id="UP000466431"/>
    </source>
</evidence>
<reference evidence="1 2" key="1">
    <citation type="journal article" date="2019" name="Emerg. Microbes Infect.">
        <title>Comprehensive subspecies identification of 175 nontuberculous mycobacteria species based on 7547 genomic profiles.</title>
        <authorList>
            <person name="Matsumoto Y."/>
            <person name="Kinjo T."/>
            <person name="Motooka D."/>
            <person name="Nabeya D."/>
            <person name="Jung N."/>
            <person name="Uechi K."/>
            <person name="Horii T."/>
            <person name="Iida T."/>
            <person name="Fujita J."/>
            <person name="Nakamura S."/>
        </authorList>
    </citation>
    <scope>NUCLEOTIDE SEQUENCE [LARGE SCALE GENOMIC DNA]</scope>
    <source>
        <strain evidence="1 2">JCM 18439</strain>
    </source>
</reference>
<organism evidence="1 2">
    <name type="scientific">Mycolicibacterium celeriflavum</name>
    <name type="common">Mycobacterium celeriflavum</name>
    <dbReference type="NCBI Taxonomy" id="1249101"/>
    <lineage>
        <taxon>Bacteria</taxon>
        <taxon>Bacillati</taxon>
        <taxon>Actinomycetota</taxon>
        <taxon>Actinomycetes</taxon>
        <taxon>Mycobacteriales</taxon>
        <taxon>Mycobacteriaceae</taxon>
        <taxon>Mycolicibacterium</taxon>
    </lineage>
</organism>
<sequence>MADKDAADREQGDDSEFAVDVRVRVNPDTDTETHGVIVEDFGEMAAAAVDIGSNHFADPARRWAVISDEGNLLFADSDQLTRE</sequence>
<protein>
    <submittedName>
        <fullName evidence="1">Uncharacterized protein</fullName>
    </submittedName>
</protein>
<dbReference type="RefSeq" id="WP_067224494.1">
    <property type="nucleotide sequence ID" value="NZ_AP022591.1"/>
</dbReference>
<dbReference type="AlphaFoldDB" id="A0A1X0BX94"/>
<evidence type="ECO:0000313" key="1">
    <source>
        <dbReference type="EMBL" id="BBY43566.1"/>
    </source>
</evidence>
<name>A0A1X0BX94_MYCCF</name>
<accession>A0A1X0BX94</accession>
<dbReference type="OrthoDB" id="4484277at2"/>